<keyword evidence="2" id="KW-1185">Reference proteome</keyword>
<evidence type="ECO:0000313" key="2">
    <source>
        <dbReference type="Proteomes" id="UP000036403"/>
    </source>
</evidence>
<proteinExistence type="predicted"/>
<protein>
    <submittedName>
        <fullName evidence="1">26s proteasome non-atpase regulatory subunit 12</fullName>
    </submittedName>
</protein>
<sequence>MADPATDNSGRLMKMEVDYSDTCDTKIPECKKLASEGKLHDALDQLLALEKLTRTVKVLIWGQRQDFL</sequence>
<keyword evidence="1" id="KW-0647">Proteasome</keyword>
<gene>
    <name evidence="1" type="ORF">RF55_4884</name>
</gene>
<evidence type="ECO:0000313" key="1">
    <source>
        <dbReference type="EMBL" id="KMQ94930.1"/>
    </source>
</evidence>
<accession>A0A0J7NR44</accession>
<dbReference type="EMBL" id="LBMM01002356">
    <property type="protein sequence ID" value="KMQ94930.1"/>
    <property type="molecule type" value="Genomic_DNA"/>
</dbReference>
<dbReference type="AlphaFoldDB" id="A0A0J7NR44"/>
<reference evidence="1 2" key="1">
    <citation type="submission" date="2015-04" db="EMBL/GenBank/DDBJ databases">
        <title>Lasius niger genome sequencing.</title>
        <authorList>
            <person name="Konorov E.A."/>
            <person name="Nikitin M.A."/>
            <person name="Kirill M.V."/>
            <person name="Chang P."/>
        </authorList>
    </citation>
    <scope>NUCLEOTIDE SEQUENCE [LARGE SCALE GENOMIC DNA]</scope>
    <source>
        <tissue evidence="1">Whole</tissue>
    </source>
</reference>
<comment type="caution">
    <text evidence="1">The sequence shown here is derived from an EMBL/GenBank/DDBJ whole genome shotgun (WGS) entry which is preliminary data.</text>
</comment>
<organism evidence="1 2">
    <name type="scientific">Lasius niger</name>
    <name type="common">Black garden ant</name>
    <dbReference type="NCBI Taxonomy" id="67767"/>
    <lineage>
        <taxon>Eukaryota</taxon>
        <taxon>Metazoa</taxon>
        <taxon>Ecdysozoa</taxon>
        <taxon>Arthropoda</taxon>
        <taxon>Hexapoda</taxon>
        <taxon>Insecta</taxon>
        <taxon>Pterygota</taxon>
        <taxon>Neoptera</taxon>
        <taxon>Endopterygota</taxon>
        <taxon>Hymenoptera</taxon>
        <taxon>Apocrita</taxon>
        <taxon>Aculeata</taxon>
        <taxon>Formicoidea</taxon>
        <taxon>Formicidae</taxon>
        <taxon>Formicinae</taxon>
        <taxon>Lasius</taxon>
        <taxon>Lasius</taxon>
    </lineage>
</organism>
<name>A0A0J7NR44_LASNI</name>
<dbReference type="GO" id="GO:0000502">
    <property type="term" value="C:proteasome complex"/>
    <property type="evidence" value="ECO:0007669"/>
    <property type="project" value="UniProtKB-KW"/>
</dbReference>
<dbReference type="PaxDb" id="67767-A0A0J7NR44"/>
<dbReference type="OrthoDB" id="2266637at2759"/>
<dbReference type="Proteomes" id="UP000036403">
    <property type="component" value="Unassembled WGS sequence"/>
</dbReference>
<dbReference type="STRING" id="67767.A0A0J7NR44"/>